<dbReference type="Gene3D" id="3.40.1120.10">
    <property type="entry name" value="Ribosomal protein l15e"/>
    <property type="match status" value="1"/>
</dbReference>
<dbReference type="GO" id="GO:0003735">
    <property type="term" value="F:structural constituent of ribosome"/>
    <property type="evidence" value="ECO:0007669"/>
    <property type="project" value="InterPro"/>
</dbReference>
<organism evidence="5 6">
    <name type="scientific">Bigelowiella natans</name>
    <name type="common">Pedinomonas minutissima</name>
    <name type="synonym">Chlorarachnion sp. (strain CCMP621)</name>
    <dbReference type="NCBI Taxonomy" id="227086"/>
    <lineage>
        <taxon>Eukaryota</taxon>
        <taxon>Sar</taxon>
        <taxon>Rhizaria</taxon>
        <taxon>Cercozoa</taxon>
        <taxon>Chlorarachniophyceae</taxon>
        <taxon>Bigelowiella</taxon>
    </lineage>
</organism>
<dbReference type="AlphaFoldDB" id="Q3LW58"/>
<proteinExistence type="inferred from homology"/>
<keyword evidence="3 4" id="KW-0687">Ribonucleoprotein</keyword>
<evidence type="ECO:0000256" key="3">
    <source>
        <dbReference type="ARBA" id="ARBA00023274"/>
    </source>
</evidence>
<dbReference type="GeneID" id="5788392"/>
<dbReference type="InterPro" id="IPR024794">
    <property type="entry name" value="Rbsml_eL15_core_dom_sf"/>
</dbReference>
<evidence type="ECO:0000313" key="5">
    <source>
        <dbReference type="EMBL" id="ABA27346.1"/>
    </source>
</evidence>
<geneLocation type="nucleomorph" evidence="5"/>
<evidence type="ECO:0000256" key="4">
    <source>
        <dbReference type="RuleBase" id="RU000663"/>
    </source>
</evidence>
<dbReference type="GO" id="GO:0006412">
    <property type="term" value="P:translation"/>
    <property type="evidence" value="ECO:0007669"/>
    <property type="project" value="InterPro"/>
</dbReference>
<dbReference type="Pfam" id="PF00827">
    <property type="entry name" value="Ribosomal_L15e"/>
    <property type="match status" value="1"/>
</dbReference>
<dbReference type="EMBL" id="DQ158857">
    <property type="protein sequence ID" value="ABA27346.1"/>
    <property type="molecule type" value="Genomic_DNA"/>
</dbReference>
<comment type="similarity">
    <text evidence="1 4">Belongs to the eukaryotic ribosomal protein eL15 family.</text>
</comment>
<name>Q3LW58_BIGNA</name>
<reference evidence="5 6" key="1">
    <citation type="journal article" date="2006" name="Proc. Natl. Acad. Sci. U.S.A.">
        <title>Complete nucleotide sequence of the chlorarachniophyte nucleomorph: nature's smallest nucleus.</title>
        <authorList>
            <person name="Gilson P.R."/>
            <person name="Su V."/>
            <person name="Slamovits C.H."/>
            <person name="Reith M.E."/>
            <person name="Keeling P.J."/>
            <person name="McFadden G.I."/>
        </authorList>
    </citation>
    <scope>NUCLEOTIDE SEQUENCE [LARGE SCALE GENOMIC DNA]</scope>
    <source>
        <strain evidence="6">CCMP621</strain>
    </source>
</reference>
<dbReference type="RefSeq" id="XP_001712958.1">
    <property type="nucleotide sequence ID" value="XM_001712906.1"/>
</dbReference>
<evidence type="ECO:0000313" key="6">
    <source>
        <dbReference type="Proteomes" id="UP000243425"/>
    </source>
</evidence>
<accession>Q3LW58</accession>
<dbReference type="InterPro" id="IPR000439">
    <property type="entry name" value="Ribosomal_eL15"/>
</dbReference>
<keyword evidence="5" id="KW-0542">Nucleomorph</keyword>
<evidence type="ECO:0000256" key="1">
    <source>
        <dbReference type="ARBA" id="ARBA00006857"/>
    </source>
</evidence>
<dbReference type="SUPFAM" id="SSF54189">
    <property type="entry name" value="Ribosomal proteins S24e, L23 and L15e"/>
    <property type="match status" value="1"/>
</dbReference>
<sequence>MNLARVELTYLDSKNGKIIKIIQKIRSMKLKDIKKNKVLKKPLRIDLSKKYGFKNDKKHIVVITKVSKRKNKRKARKGKVFGKISSQGCIKRKKNISLLKMASNSVPYPKKNFNKLKTYWVLEVKVLV</sequence>
<dbReference type="GO" id="GO:1990904">
    <property type="term" value="C:ribonucleoprotein complex"/>
    <property type="evidence" value="ECO:0007669"/>
    <property type="project" value="UniProtKB-KW"/>
</dbReference>
<keyword evidence="2 4" id="KW-0689">Ribosomal protein</keyword>
<protein>
    <recommendedName>
        <fullName evidence="4">Ribosomal protein L15</fullName>
    </recommendedName>
</protein>
<dbReference type="GO" id="GO:0005840">
    <property type="term" value="C:ribosome"/>
    <property type="evidence" value="ECO:0007669"/>
    <property type="project" value="UniProtKB-KW"/>
</dbReference>
<dbReference type="Proteomes" id="UP000243425">
    <property type="component" value="Nucleomorph 2"/>
</dbReference>
<dbReference type="InterPro" id="IPR012678">
    <property type="entry name" value="Ribosomal_uL23/eL15/eS24_sf"/>
</dbReference>
<evidence type="ECO:0000256" key="2">
    <source>
        <dbReference type="ARBA" id="ARBA00022980"/>
    </source>
</evidence>